<comment type="caution">
    <text evidence="11">The sequence shown here is derived from an EMBL/GenBank/DDBJ whole genome shotgun (WGS) entry which is preliminary data.</text>
</comment>
<protein>
    <recommendedName>
        <fullName evidence="2">Cell division protein ZapA</fullName>
    </recommendedName>
    <alternativeName>
        <fullName evidence="9">Z ring-associated protein ZapA</fullName>
    </alternativeName>
</protein>
<dbReference type="SUPFAM" id="SSF102829">
    <property type="entry name" value="Cell division protein ZapA-like"/>
    <property type="match status" value="1"/>
</dbReference>
<reference evidence="12" key="1">
    <citation type="journal article" date="2019" name="Int. J. Syst. Evol. Microbiol.">
        <title>The Global Catalogue of Microorganisms (GCM) 10K type strain sequencing project: providing services to taxonomists for standard genome sequencing and annotation.</title>
        <authorList>
            <consortium name="The Broad Institute Genomics Platform"/>
            <consortium name="The Broad Institute Genome Sequencing Center for Infectious Disease"/>
            <person name="Wu L."/>
            <person name="Ma J."/>
        </authorList>
    </citation>
    <scope>NUCLEOTIDE SEQUENCE [LARGE SCALE GENOMIC DNA]</scope>
    <source>
        <strain evidence="12">CCM 8749</strain>
    </source>
</reference>
<keyword evidence="5" id="KW-0717">Septation</keyword>
<evidence type="ECO:0000256" key="7">
    <source>
        <dbReference type="ARBA" id="ARBA00024910"/>
    </source>
</evidence>
<dbReference type="Proteomes" id="UP001596250">
    <property type="component" value="Unassembled WGS sequence"/>
</dbReference>
<keyword evidence="3" id="KW-0963">Cytoplasm</keyword>
<keyword evidence="6" id="KW-0131">Cell cycle</keyword>
<evidence type="ECO:0000313" key="11">
    <source>
        <dbReference type="EMBL" id="MFC5985935.1"/>
    </source>
</evidence>
<dbReference type="NCBIfam" id="NF010724">
    <property type="entry name" value="PRK14126.1"/>
    <property type="match status" value="1"/>
</dbReference>
<sequence length="193" mass="22794">MNSEAKTRVTVDIYGTNYTIMGGSDTSVEHIKQVAKLLDEQMKQIARANPKLDMPRIAVLSAVNVMDDAIRAKEALKQMQQKQEINREIQSEEINQLREANARLKQEHSEINQQLERERQQVQSVREQLSHLQKEVDQLKEEKRQTELQVKQQEQKNDSFESEYHKLKEEYGKLQTEFNEWLRLMEQDPESKK</sequence>
<keyword evidence="12" id="KW-1185">Reference proteome</keyword>
<evidence type="ECO:0000256" key="3">
    <source>
        <dbReference type="ARBA" id="ARBA00022490"/>
    </source>
</evidence>
<organism evidence="11 12">
    <name type="scientific">Marinicrinis lubricantis</name>
    <dbReference type="NCBI Taxonomy" id="2086470"/>
    <lineage>
        <taxon>Bacteria</taxon>
        <taxon>Bacillati</taxon>
        <taxon>Bacillota</taxon>
        <taxon>Bacilli</taxon>
        <taxon>Bacillales</taxon>
        <taxon>Paenibacillaceae</taxon>
    </lineage>
</organism>
<name>A0ABW1ILL3_9BACL</name>
<evidence type="ECO:0000256" key="9">
    <source>
        <dbReference type="ARBA" id="ARBA00033158"/>
    </source>
</evidence>
<dbReference type="InterPro" id="IPR007838">
    <property type="entry name" value="Cell_div_ZapA-like"/>
</dbReference>
<keyword evidence="4 11" id="KW-0132">Cell division</keyword>
<dbReference type="InterPro" id="IPR053712">
    <property type="entry name" value="Bac_CellDiv_Activator"/>
</dbReference>
<dbReference type="RefSeq" id="WP_379893230.1">
    <property type="nucleotide sequence ID" value="NZ_CBCSCT010000019.1"/>
</dbReference>
<dbReference type="PANTHER" id="PTHR34981:SF1">
    <property type="entry name" value="CELL DIVISION PROTEIN ZAPA"/>
    <property type="match status" value="1"/>
</dbReference>
<feature type="compositionally biased region" description="Basic and acidic residues" evidence="10">
    <location>
        <begin position="153"/>
        <end position="163"/>
    </location>
</feature>
<accession>A0ABW1ILL3</accession>
<dbReference type="Pfam" id="PF05164">
    <property type="entry name" value="ZapA"/>
    <property type="match status" value="1"/>
</dbReference>
<evidence type="ECO:0000256" key="8">
    <source>
        <dbReference type="ARBA" id="ARBA00026068"/>
    </source>
</evidence>
<dbReference type="PANTHER" id="PTHR34981">
    <property type="entry name" value="CELL DIVISION PROTEIN ZAPA"/>
    <property type="match status" value="1"/>
</dbReference>
<dbReference type="GO" id="GO:0051301">
    <property type="term" value="P:cell division"/>
    <property type="evidence" value="ECO:0007669"/>
    <property type="project" value="UniProtKB-KW"/>
</dbReference>
<evidence type="ECO:0000256" key="2">
    <source>
        <dbReference type="ARBA" id="ARBA00015195"/>
    </source>
</evidence>
<proteinExistence type="predicted"/>
<evidence type="ECO:0000313" key="12">
    <source>
        <dbReference type="Proteomes" id="UP001596250"/>
    </source>
</evidence>
<evidence type="ECO:0000256" key="4">
    <source>
        <dbReference type="ARBA" id="ARBA00022618"/>
    </source>
</evidence>
<evidence type="ECO:0000256" key="6">
    <source>
        <dbReference type="ARBA" id="ARBA00023306"/>
    </source>
</evidence>
<evidence type="ECO:0000256" key="5">
    <source>
        <dbReference type="ARBA" id="ARBA00023210"/>
    </source>
</evidence>
<evidence type="ECO:0000256" key="10">
    <source>
        <dbReference type="SAM" id="MobiDB-lite"/>
    </source>
</evidence>
<comment type="subunit">
    <text evidence="8">Homodimer. Interacts with FtsZ.</text>
</comment>
<comment type="subcellular location">
    <subcellularLocation>
        <location evidence="1">Cytoplasm</location>
    </subcellularLocation>
</comment>
<gene>
    <name evidence="11" type="primary">zapA</name>
    <name evidence="11" type="ORF">ACFPXP_05755</name>
</gene>
<feature type="region of interest" description="Disordered" evidence="10">
    <location>
        <begin position="140"/>
        <end position="163"/>
    </location>
</feature>
<dbReference type="Gene3D" id="6.10.250.790">
    <property type="match status" value="1"/>
</dbReference>
<dbReference type="InterPro" id="IPR036192">
    <property type="entry name" value="Cell_div_ZapA-like_sf"/>
</dbReference>
<dbReference type="EMBL" id="JBHSQV010000034">
    <property type="protein sequence ID" value="MFC5985935.1"/>
    <property type="molecule type" value="Genomic_DNA"/>
</dbReference>
<comment type="function">
    <text evidence="7">Activator of cell division through the inhibition of FtsZ GTPase activity, therefore promoting FtsZ assembly into bundles of protofilaments necessary for the formation of the division Z ring. It is recruited early at mid-cell but it is not essential for cell division.</text>
</comment>
<evidence type="ECO:0000256" key="1">
    <source>
        <dbReference type="ARBA" id="ARBA00004496"/>
    </source>
</evidence>